<comment type="caution">
    <text evidence="1">The sequence shown here is derived from an EMBL/GenBank/DDBJ whole genome shotgun (WGS) entry which is preliminary data.</text>
</comment>
<name>A0ABV6S1F7_9SPHN</name>
<sequence>MRAAHHHSKAHPLAGQKVVIASGSFEGFSYWIEDWWDRVTGQSWMDCEGNPACLEFAMRSGFDGDPINDDVVYGKIGSLGKLMHVRHLPAVETAHG</sequence>
<dbReference type="RefSeq" id="WP_267220717.1">
    <property type="nucleotide sequence ID" value="NZ_JAPCWC010000008.1"/>
</dbReference>
<evidence type="ECO:0008006" key="3">
    <source>
        <dbReference type="Google" id="ProtNLM"/>
    </source>
</evidence>
<evidence type="ECO:0000313" key="2">
    <source>
        <dbReference type="Proteomes" id="UP001589858"/>
    </source>
</evidence>
<dbReference type="Proteomes" id="UP001589858">
    <property type="component" value="Unassembled WGS sequence"/>
</dbReference>
<keyword evidence="2" id="KW-1185">Reference proteome</keyword>
<protein>
    <recommendedName>
        <fullName evidence="3">DUF397 domain-containing protein</fullName>
    </recommendedName>
</protein>
<evidence type="ECO:0000313" key="1">
    <source>
        <dbReference type="EMBL" id="MFC0683062.1"/>
    </source>
</evidence>
<organism evidence="1 2">
    <name type="scientific">Novosphingobium clariflavum</name>
    <dbReference type="NCBI Taxonomy" id="2029884"/>
    <lineage>
        <taxon>Bacteria</taxon>
        <taxon>Pseudomonadati</taxon>
        <taxon>Pseudomonadota</taxon>
        <taxon>Alphaproteobacteria</taxon>
        <taxon>Sphingomonadales</taxon>
        <taxon>Sphingomonadaceae</taxon>
        <taxon>Novosphingobium</taxon>
    </lineage>
</organism>
<gene>
    <name evidence="1" type="ORF">ACFFF8_00475</name>
</gene>
<proteinExistence type="predicted"/>
<accession>A0ABV6S1F7</accession>
<dbReference type="EMBL" id="JBHLTM010000003">
    <property type="protein sequence ID" value="MFC0683062.1"/>
    <property type="molecule type" value="Genomic_DNA"/>
</dbReference>
<reference evidence="1 2" key="1">
    <citation type="submission" date="2024-09" db="EMBL/GenBank/DDBJ databases">
        <authorList>
            <person name="Sun Q."/>
            <person name="Mori K."/>
        </authorList>
    </citation>
    <scope>NUCLEOTIDE SEQUENCE [LARGE SCALE GENOMIC DNA]</scope>
    <source>
        <strain evidence="1 2">CICC 11035S</strain>
    </source>
</reference>